<name>A0A1X7SVZ1_AMPQE</name>
<proteinExistence type="predicted"/>
<sequence>TIMASTKESSVDRIQSTEVGPMCIYPACIESQLHEEPIHDVSVTKSPKLDFGDCKINSTIVVKPVLLVQPLKKDTEVKEVEELEFDESEPEVACKP</sequence>
<dbReference type="InParanoid" id="A0A1X7SVZ1"/>
<accession>A0A1X7SVZ1</accession>
<protein>
    <submittedName>
        <fullName evidence="1">Uncharacterized protein</fullName>
    </submittedName>
</protein>
<organism evidence="1">
    <name type="scientific">Amphimedon queenslandica</name>
    <name type="common">Sponge</name>
    <dbReference type="NCBI Taxonomy" id="400682"/>
    <lineage>
        <taxon>Eukaryota</taxon>
        <taxon>Metazoa</taxon>
        <taxon>Porifera</taxon>
        <taxon>Demospongiae</taxon>
        <taxon>Heteroscleromorpha</taxon>
        <taxon>Haplosclerida</taxon>
        <taxon>Niphatidae</taxon>
        <taxon>Amphimedon</taxon>
    </lineage>
</organism>
<dbReference type="AlphaFoldDB" id="A0A1X7SVZ1"/>
<reference evidence="1" key="1">
    <citation type="submission" date="2017-05" db="UniProtKB">
        <authorList>
            <consortium name="EnsemblMetazoa"/>
        </authorList>
    </citation>
    <scope>IDENTIFICATION</scope>
</reference>
<dbReference type="EnsemblMetazoa" id="Aqu2.1.06240_001">
    <property type="protein sequence ID" value="Aqu2.1.06240_001"/>
    <property type="gene ID" value="Aqu2.1.06240"/>
</dbReference>
<evidence type="ECO:0000313" key="1">
    <source>
        <dbReference type="EnsemblMetazoa" id="Aqu2.1.06240_001"/>
    </source>
</evidence>